<evidence type="ECO:0000313" key="1">
    <source>
        <dbReference type="EMBL" id="KAG8239914.1"/>
    </source>
</evidence>
<proteinExistence type="predicted"/>
<comment type="caution">
    <text evidence="1">The sequence shown here is derived from an EMBL/GenBank/DDBJ whole genome shotgun (WGS) entry which is preliminary data.</text>
</comment>
<evidence type="ECO:0000313" key="2">
    <source>
        <dbReference type="Proteomes" id="UP000792457"/>
    </source>
</evidence>
<dbReference type="EMBL" id="KZ310280">
    <property type="protein sequence ID" value="KAG8239914.1"/>
    <property type="molecule type" value="Genomic_DNA"/>
</dbReference>
<dbReference type="Proteomes" id="UP000792457">
    <property type="component" value="Unassembled WGS sequence"/>
</dbReference>
<accession>A0A8K0PE40</accession>
<reference evidence="1" key="2">
    <citation type="submission" date="2017-10" db="EMBL/GenBank/DDBJ databases">
        <title>Ladona fulva Genome sequencing and assembly.</title>
        <authorList>
            <person name="Murali S."/>
            <person name="Richards S."/>
            <person name="Bandaranaike D."/>
            <person name="Bellair M."/>
            <person name="Blankenburg K."/>
            <person name="Chao H."/>
            <person name="Dinh H."/>
            <person name="Doddapaneni H."/>
            <person name="Dugan-Rocha S."/>
            <person name="Elkadiri S."/>
            <person name="Gnanaolivu R."/>
            <person name="Hernandez B."/>
            <person name="Skinner E."/>
            <person name="Javaid M."/>
            <person name="Lee S."/>
            <person name="Li M."/>
            <person name="Ming W."/>
            <person name="Munidasa M."/>
            <person name="Muniz J."/>
            <person name="Nguyen L."/>
            <person name="Hughes D."/>
            <person name="Osuji N."/>
            <person name="Pu L.-L."/>
            <person name="Puazo M."/>
            <person name="Qu C."/>
            <person name="Quiroz J."/>
            <person name="Raj R."/>
            <person name="Weissenberger G."/>
            <person name="Xin Y."/>
            <person name="Zou X."/>
            <person name="Han Y."/>
            <person name="Worley K."/>
            <person name="Muzny D."/>
            <person name="Gibbs R."/>
        </authorList>
    </citation>
    <scope>NUCLEOTIDE SEQUENCE</scope>
    <source>
        <strain evidence="1">Sampled in the wild</strain>
    </source>
</reference>
<protein>
    <submittedName>
        <fullName evidence="1">Uncharacterized protein</fullName>
    </submittedName>
</protein>
<sequence length="173" mass="19920">MVSEQYFHAERFQGLVSFEFWHGLVLWSISYDFSKYEDFWRWILLAHKLYKRNIGLQGSLSLEEALRILAEDKVSEVDVADLFISPSEGNELKYEDEGGLVDNLTGRQLRAEAEIHLASSKRIGAGEEDRIGKTIRRKWIISSIECVGNFPDGDYSPYSNLSCVDLFKLFIDD</sequence>
<gene>
    <name evidence="1" type="ORF">J437_LFUL014960</name>
</gene>
<name>A0A8K0PE40_LADFU</name>
<organism evidence="1 2">
    <name type="scientific">Ladona fulva</name>
    <name type="common">Scarce chaser dragonfly</name>
    <name type="synonym">Libellula fulva</name>
    <dbReference type="NCBI Taxonomy" id="123851"/>
    <lineage>
        <taxon>Eukaryota</taxon>
        <taxon>Metazoa</taxon>
        <taxon>Ecdysozoa</taxon>
        <taxon>Arthropoda</taxon>
        <taxon>Hexapoda</taxon>
        <taxon>Insecta</taxon>
        <taxon>Pterygota</taxon>
        <taxon>Palaeoptera</taxon>
        <taxon>Odonata</taxon>
        <taxon>Epiprocta</taxon>
        <taxon>Anisoptera</taxon>
        <taxon>Libelluloidea</taxon>
        <taxon>Libellulidae</taxon>
        <taxon>Ladona</taxon>
    </lineage>
</organism>
<dbReference type="AlphaFoldDB" id="A0A8K0PE40"/>
<keyword evidence="2" id="KW-1185">Reference proteome</keyword>
<dbReference type="OrthoDB" id="6628949at2759"/>
<reference evidence="1" key="1">
    <citation type="submission" date="2013-04" db="EMBL/GenBank/DDBJ databases">
        <authorList>
            <person name="Qu J."/>
            <person name="Murali S.C."/>
            <person name="Bandaranaike D."/>
            <person name="Bellair M."/>
            <person name="Blankenburg K."/>
            <person name="Chao H."/>
            <person name="Dinh H."/>
            <person name="Doddapaneni H."/>
            <person name="Downs B."/>
            <person name="Dugan-Rocha S."/>
            <person name="Elkadiri S."/>
            <person name="Gnanaolivu R.D."/>
            <person name="Hernandez B."/>
            <person name="Javaid M."/>
            <person name="Jayaseelan J.C."/>
            <person name="Lee S."/>
            <person name="Li M."/>
            <person name="Ming W."/>
            <person name="Munidasa M."/>
            <person name="Muniz J."/>
            <person name="Nguyen L."/>
            <person name="Ongeri F."/>
            <person name="Osuji N."/>
            <person name="Pu L.-L."/>
            <person name="Puazo M."/>
            <person name="Qu C."/>
            <person name="Quiroz J."/>
            <person name="Raj R."/>
            <person name="Weissenberger G."/>
            <person name="Xin Y."/>
            <person name="Zou X."/>
            <person name="Han Y."/>
            <person name="Richards S."/>
            <person name="Worley K."/>
            <person name="Muzny D."/>
            <person name="Gibbs R."/>
        </authorList>
    </citation>
    <scope>NUCLEOTIDE SEQUENCE</scope>
    <source>
        <strain evidence="1">Sampled in the wild</strain>
    </source>
</reference>